<evidence type="ECO:0000256" key="4">
    <source>
        <dbReference type="ARBA" id="ARBA00022692"/>
    </source>
</evidence>
<comment type="subcellular location">
    <subcellularLocation>
        <location evidence="1">Membrane</location>
        <topology evidence="1">Multi-pass membrane protein</topology>
    </subcellularLocation>
</comment>
<dbReference type="CDD" id="cd14966">
    <property type="entry name" value="7tmD_STE3"/>
    <property type="match status" value="1"/>
</dbReference>
<keyword evidence="3" id="KW-0589">Pheromone response</keyword>
<evidence type="ECO:0000256" key="1">
    <source>
        <dbReference type="ARBA" id="ARBA00004141"/>
    </source>
</evidence>
<evidence type="ECO:0000256" key="10">
    <source>
        <dbReference type="SAM" id="Phobius"/>
    </source>
</evidence>
<dbReference type="OrthoDB" id="2874149at2759"/>
<dbReference type="KEGG" id="sla:SERLADRAFT_444928"/>
<dbReference type="GO" id="GO:0004934">
    <property type="term" value="F:mating-type alpha-factor pheromone receptor activity"/>
    <property type="evidence" value="ECO:0007669"/>
    <property type="project" value="InterPro"/>
</dbReference>
<evidence type="ECO:0000256" key="6">
    <source>
        <dbReference type="ARBA" id="ARBA00023040"/>
    </source>
</evidence>
<feature type="transmembrane region" description="Helical" evidence="10">
    <location>
        <begin position="37"/>
        <end position="57"/>
    </location>
</feature>
<evidence type="ECO:0008006" key="12">
    <source>
        <dbReference type="Google" id="ProtNLM"/>
    </source>
</evidence>
<proteinExistence type="inferred from homology"/>
<keyword evidence="4 10" id="KW-0812">Transmembrane</keyword>
<organism>
    <name type="scientific">Serpula lacrymans var. lacrymans (strain S7.9)</name>
    <name type="common">Dry rot fungus</name>
    <dbReference type="NCBI Taxonomy" id="578457"/>
    <lineage>
        <taxon>Eukaryota</taxon>
        <taxon>Fungi</taxon>
        <taxon>Dikarya</taxon>
        <taxon>Basidiomycota</taxon>
        <taxon>Agaricomycotina</taxon>
        <taxon>Agaricomycetes</taxon>
        <taxon>Agaricomycetidae</taxon>
        <taxon>Boletales</taxon>
        <taxon>Coniophorineae</taxon>
        <taxon>Serpulaceae</taxon>
        <taxon>Serpula</taxon>
    </lineage>
</organism>
<feature type="transmembrane region" description="Helical" evidence="10">
    <location>
        <begin position="6"/>
        <end position="25"/>
    </location>
</feature>
<dbReference type="GeneID" id="18816148"/>
<evidence type="ECO:0000256" key="9">
    <source>
        <dbReference type="ARBA" id="ARBA00023224"/>
    </source>
</evidence>
<evidence type="ECO:0000256" key="5">
    <source>
        <dbReference type="ARBA" id="ARBA00022989"/>
    </source>
</evidence>
<dbReference type="HOGENOM" id="CLU_027592_0_1_1"/>
<dbReference type="GO" id="GO:0005886">
    <property type="term" value="C:plasma membrane"/>
    <property type="evidence" value="ECO:0007669"/>
    <property type="project" value="TreeGrafter"/>
</dbReference>
<evidence type="ECO:0000313" key="11">
    <source>
        <dbReference type="EMBL" id="EGO29073.1"/>
    </source>
</evidence>
<dbReference type="GO" id="GO:0000750">
    <property type="term" value="P:pheromone-dependent signal transduction involved in conjugation with cellular fusion"/>
    <property type="evidence" value="ECO:0007669"/>
    <property type="project" value="TreeGrafter"/>
</dbReference>
<feature type="transmembrane region" description="Helical" evidence="10">
    <location>
        <begin position="116"/>
        <end position="138"/>
    </location>
</feature>
<dbReference type="Proteomes" id="UP000008064">
    <property type="component" value="Unassembled WGS sequence"/>
</dbReference>
<feature type="transmembrane region" description="Helical" evidence="10">
    <location>
        <begin position="165"/>
        <end position="188"/>
    </location>
</feature>
<keyword evidence="5 10" id="KW-1133">Transmembrane helix</keyword>
<dbReference type="PRINTS" id="PR00901">
    <property type="entry name" value="PHEROMONEBAR"/>
</dbReference>
<dbReference type="PANTHER" id="PTHR28097">
    <property type="entry name" value="PHEROMONE A FACTOR RECEPTOR"/>
    <property type="match status" value="1"/>
</dbReference>
<evidence type="ECO:0000256" key="8">
    <source>
        <dbReference type="ARBA" id="ARBA00023170"/>
    </source>
</evidence>
<dbReference type="PANTHER" id="PTHR28097:SF1">
    <property type="entry name" value="PHEROMONE A FACTOR RECEPTOR"/>
    <property type="match status" value="1"/>
</dbReference>
<name>F8NGD8_SERL9</name>
<sequence length="338" mass="38810">MQMVSTNHVFSAFAFIGFFLSGILLPWHLRVKSLGTCFFIVWTGLLCLNGFVNSVVWDDNTVDWAPVWCDISSRLEVAGRIAIPATSLSIIRRLYFIISIDAVTENAQNKSQRWRLMAVDILLVLGIPLLSIVMAYIIQYQRFSIFEELGCHYSLSNTVISYPLYGIWPVVIGLVTAVYAGIVIHVLIRSKTHVKELLKSDTPDLRYRHSWRLAAIVFAVFLCSFPTSVWYLVEDLTQSTPIPWPGWAVAHASISVITQYSNADWQVSNAVAIYQWERWCYVVYALIFFMLFGFTKEVKEKYWFAIRFDDGHILPHKPLLPIDSVWKPEQVHLRPIVV</sequence>
<keyword evidence="9" id="KW-0807">Transducer</keyword>
<gene>
    <name evidence="11" type="ORF">SERLADRAFT_444928</name>
</gene>
<dbReference type="Pfam" id="PF02076">
    <property type="entry name" value="STE3"/>
    <property type="match status" value="1"/>
</dbReference>
<keyword evidence="8" id="KW-0675">Receptor</keyword>
<keyword evidence="7 10" id="KW-0472">Membrane</keyword>
<dbReference type="AlphaFoldDB" id="F8NGD8"/>
<accession>F8NGD8</accession>
<dbReference type="PRINTS" id="PR00899">
    <property type="entry name" value="GPCRSTE3"/>
</dbReference>
<feature type="transmembrane region" description="Helical" evidence="10">
    <location>
        <begin position="209"/>
        <end position="233"/>
    </location>
</feature>
<feature type="transmembrane region" description="Helical" evidence="10">
    <location>
        <begin position="276"/>
        <end position="294"/>
    </location>
</feature>
<comment type="similarity">
    <text evidence="2">Belongs to the G-protein coupled receptor 4 family.</text>
</comment>
<evidence type="ECO:0000256" key="7">
    <source>
        <dbReference type="ARBA" id="ARBA00023136"/>
    </source>
</evidence>
<dbReference type="InterPro" id="IPR001499">
    <property type="entry name" value="GPCR_STE3"/>
</dbReference>
<dbReference type="EMBL" id="GL945429">
    <property type="protein sequence ID" value="EGO29073.1"/>
    <property type="molecule type" value="Genomic_DNA"/>
</dbReference>
<evidence type="ECO:0000256" key="3">
    <source>
        <dbReference type="ARBA" id="ARBA00022507"/>
    </source>
</evidence>
<dbReference type="RefSeq" id="XP_007313315.1">
    <property type="nucleotide sequence ID" value="XM_007313253.1"/>
</dbReference>
<evidence type="ECO:0000256" key="2">
    <source>
        <dbReference type="ARBA" id="ARBA00011085"/>
    </source>
</evidence>
<reference evidence="11" key="1">
    <citation type="submission" date="2011-04" db="EMBL/GenBank/DDBJ databases">
        <title>Evolution of plant cell wall degrading machinery underlies the functional diversity of forest fungi.</title>
        <authorList>
            <consortium name="US DOE Joint Genome Institute (JGI-PGF)"/>
            <person name="Eastwood D.C."/>
            <person name="Floudas D."/>
            <person name="Binder M."/>
            <person name="Majcherczyk A."/>
            <person name="Schneider P."/>
            <person name="Aerts A."/>
            <person name="Asiegbu F.O."/>
            <person name="Baker S.E."/>
            <person name="Barry K."/>
            <person name="Bendiksby M."/>
            <person name="Blumentritt M."/>
            <person name="Coutinho P.M."/>
            <person name="Cullen D."/>
            <person name="Cullen D."/>
            <person name="Gathman A."/>
            <person name="Goodell B."/>
            <person name="Henrissat B."/>
            <person name="Ihrmark K."/>
            <person name="Kauserud H."/>
            <person name="Kohler A."/>
            <person name="LaButti K."/>
            <person name="Lapidus A."/>
            <person name="Lavin J.L."/>
            <person name="Lee Y.-H."/>
            <person name="Lindquist E."/>
            <person name="Lilly W."/>
            <person name="Lucas S."/>
            <person name="Morin E."/>
            <person name="Murat C."/>
            <person name="Oguiza J.A."/>
            <person name="Park J."/>
            <person name="Pisabarro A.G."/>
            <person name="Riley R."/>
            <person name="Rosling A."/>
            <person name="Salamov A."/>
            <person name="Schmidt O."/>
            <person name="Schmutz J."/>
            <person name="Skrede I."/>
            <person name="Stenlid J."/>
            <person name="Wiebenga A."/>
            <person name="Xie X."/>
            <person name="Kues U."/>
            <person name="Hibbett D.S."/>
            <person name="Hoffmeister D."/>
            <person name="Hogberg N."/>
            <person name="Martin F."/>
            <person name="Grigoriev I.V."/>
            <person name="Watkinson S.C."/>
        </authorList>
    </citation>
    <scope>NUCLEOTIDE SEQUENCE</scope>
    <source>
        <strain evidence="11">S7.9</strain>
    </source>
</reference>
<dbReference type="InterPro" id="IPR000481">
    <property type="entry name" value="GPCR_Pheromne_B_alpha_rcpt"/>
</dbReference>
<keyword evidence="6" id="KW-0297">G-protein coupled receptor</keyword>
<protein>
    <recommendedName>
        <fullName evidence="12">Fungal pheromone STE3G-protein-coupled receptor</fullName>
    </recommendedName>
</protein>